<feature type="region of interest" description="C-terminal hotdog fold" evidence="5">
    <location>
        <begin position="1070"/>
        <end position="1216"/>
    </location>
</feature>
<dbReference type="FunFam" id="3.40.47.10:FF:000019">
    <property type="entry name" value="Polyketide synthase type I"/>
    <property type="match status" value="1"/>
</dbReference>
<dbReference type="InterPro" id="IPR014030">
    <property type="entry name" value="Ketoacyl_synth_N"/>
</dbReference>
<dbReference type="PANTHER" id="PTHR43775:SF37">
    <property type="entry name" value="SI:DKEY-61P9.11"/>
    <property type="match status" value="1"/>
</dbReference>
<dbReference type="KEGG" id="mpro:BJP34_14335"/>
<feature type="region of interest" description="N-terminal hotdog fold" evidence="5">
    <location>
        <begin position="926"/>
        <end position="1055"/>
    </location>
</feature>
<dbReference type="InterPro" id="IPR036736">
    <property type="entry name" value="ACP-like_sf"/>
</dbReference>
<keyword evidence="2" id="KW-0597">Phosphoprotein</keyword>
<keyword evidence="1" id="KW-0596">Phosphopantetheine</keyword>
<dbReference type="RefSeq" id="WP_070392936.1">
    <property type="nucleotide sequence ID" value="NZ_CP017599.1"/>
</dbReference>
<dbReference type="PROSITE" id="PS50075">
    <property type="entry name" value="CARRIER"/>
    <property type="match status" value="1"/>
</dbReference>
<feature type="domain" description="Ketosynthase family 3 (KS3)" evidence="7">
    <location>
        <begin position="7"/>
        <end position="443"/>
    </location>
</feature>
<dbReference type="InterPro" id="IPR016035">
    <property type="entry name" value="Acyl_Trfase/lysoPLipase"/>
</dbReference>
<dbReference type="Pfam" id="PF21394">
    <property type="entry name" value="Beta-ketacyl_N"/>
    <property type="match status" value="1"/>
</dbReference>
<dbReference type="InterPro" id="IPR049551">
    <property type="entry name" value="PKS_DH_C"/>
</dbReference>
<dbReference type="PROSITE" id="PS00012">
    <property type="entry name" value="PHOSPHOPANTETHEINE"/>
    <property type="match status" value="1"/>
</dbReference>
<dbReference type="Gene3D" id="3.30.70.3290">
    <property type="match status" value="1"/>
</dbReference>
<keyword evidence="4" id="KW-0511">Multifunctional enzyme</keyword>
<dbReference type="Pfam" id="PF08242">
    <property type="entry name" value="Methyltransf_12"/>
    <property type="match status" value="1"/>
</dbReference>
<dbReference type="InterPro" id="IPR014031">
    <property type="entry name" value="Ketoacyl_synth_C"/>
</dbReference>
<dbReference type="SUPFAM" id="SSF51735">
    <property type="entry name" value="NAD(P)-binding Rossmann-fold domains"/>
    <property type="match status" value="2"/>
</dbReference>
<dbReference type="GO" id="GO:0006633">
    <property type="term" value="P:fatty acid biosynthetic process"/>
    <property type="evidence" value="ECO:0007669"/>
    <property type="project" value="InterPro"/>
</dbReference>
<dbReference type="OrthoDB" id="499075at2"/>
<dbReference type="PROSITE" id="PS00606">
    <property type="entry name" value="KS3_1"/>
    <property type="match status" value="1"/>
</dbReference>
<proteinExistence type="predicted"/>
<dbReference type="SMART" id="SM00826">
    <property type="entry name" value="PKS_DH"/>
    <property type="match status" value="1"/>
</dbReference>
<dbReference type="InterPro" id="IPR009081">
    <property type="entry name" value="PP-bd_ACP"/>
</dbReference>
<evidence type="ECO:0000313" key="9">
    <source>
        <dbReference type="EMBL" id="AOX00475.1"/>
    </source>
</evidence>
<name>A0A1D8TS95_9CYAN</name>
<dbReference type="CDD" id="cd00833">
    <property type="entry name" value="PKS"/>
    <property type="match status" value="1"/>
</dbReference>
<dbReference type="SUPFAM" id="SSF53335">
    <property type="entry name" value="S-adenosyl-L-methionine-dependent methyltransferases"/>
    <property type="match status" value="1"/>
</dbReference>
<evidence type="ECO:0000259" key="7">
    <source>
        <dbReference type="PROSITE" id="PS52004"/>
    </source>
</evidence>
<dbReference type="STRING" id="1458985.BJP34_14335"/>
<comment type="caution">
    <text evidence="5">Lacks conserved residue(s) required for the propagation of feature annotation.</text>
</comment>
<dbReference type="InterPro" id="IPR006162">
    <property type="entry name" value="Ppantetheine_attach_site"/>
</dbReference>
<sequence>MNQKYQSDLIAIIGIACRFPEANDHNQFWQNLEQGINSISEIPSQRWEVEKYYSETPETPNKTISKWAGLIEGIDQFDAQFFGISPREATRMDPQQRIMLELSWSCIEDAGYSPLELSGSQVGVFIGACNYDYNELQHQNENIEGHTATGSYTCIIPNRISYFFNFHGPSLPVDTACSSSLVALHQAVNSIKEKECEMALVGGISVLCTPTSYISFSQLGMLSPNGQCKTFDSDADGYVRGEGAGVVLLKPLAKALSDGDRIYGVIKGSAINHGGKARTLTSPNVYAQAQVLRAAYTNANIAPNTVSYIETHGTGTPLGDPIEINGLKRSFKQLHKQYKIPLTQEPYCGLGAVKTNIGHLESAAGIAGIIKVLLAMKHKKLPKLANFKELNPRIELKDSPFYIVNETQEWQQLQTETGEIIPRRVGVSSFGFGGVNAHVVLEEPPEQVKSQKSKVDVLERPQQILTLSGQTGKALRGLATKYQTYLQSKTESSLQDICFSANTGRTHFTERLAIVAESNSDLQKKLAYFLQDNETNRVVKGKAEIQDKEIAFLFTGQGSQYVDMGRQLYETQPTFQKILDQCNEILKEYLEVPLLEVLYPQEPQNSSSSFLDQTAYTQPALFALEYALAKLWESWGIKPKVVMGHSVGEYVAACVAGVFSLEDGLKLIAMRGRLMQQLPAGGKMVSLLASEERVKKAIADYSSQEGYKKPAVSIAAINGPESIVISGDTEAIAAICSKLEAGGVKTKQLQVSHAFHSPLMEPMLAEFETVAKQVTYSQPKIPLISNVTGQKVGDEITAPEYWVEHIRQPVRFAESMQTLHEQGYELFLEIGPKPILLGMGRQCVPDDVGVWLPSLRPGVEEWEQMLSSLGKLYVKGLKVDWSGFDKDYAAQKVALPTYPFQRERYWIEIDNTQHKSRFLSKNKGFHPLLGERFYSAIQQQQIQFESQLSASEPAYLKHYRVFDQVIFPAAGYLEMVLAAGATLFNSPKLVLEDLVIQSALVLHQEKFKAVQTVLTPLENGTYQFKIFSGDQQDNQQQPSWTLHTEGKLREQKIDSEPTVANLEALKASCPQQIEVKDYYQQFQAQGIDYGVSFQGLKQLWCGEGQAIGEIQLPEELVRDLTNYQLHPALLDVGMQVIAAAIGEDESQTTYVPVLIERLTVYRRPDTSLWAMASVAIPLKDNKDSLSGQITLLSSKGETIAIIEGLQLKQVTREALLGREADELSNWLYEIEWRTQPRFGRQLPPEYILIPGEISRKLNPLVSKLVSEIDLNSYSQFLSQLEALSIDYIIQAFVEMSWLFPERESFSSQSLAEKLEVASQHRRLFNRLLEILAEVEIIKGTTERWQVIKTPGKTNPQGKNQALQNQYPQGKPELTLLERCGSQLSAVLRGTADPLQLVFPEGDLTTATQLYEESSEAQVMNTLVQQGISTALEKLPKDRGVRLLEIGAGTGGTTSFILPHLNPQQTEYVFTDLGSLFTSKAQEKFRDYPFVHYQQLNIEKDPTAQGFESHQYDVIVAANVLHATTSLRQTLENVRQLLAPGGILVLLEVTTRQRWVDLFAGLLEGWWRFEDFDLRPNHPLLESYQWQQLLKENNFPEVVILPGVEGNNQEVFPQSVIIAQASPTPSSLALSKPQGWLIFTDRQGVGENLATQMRSRGEICTLVKPGQAYQQVAPEEFTINPEKPEDFQKLISQVTHSGNLHGVIQCWSLETPEGDFTTEELTSASQIGCGSTLSLVQALVKTELSRSPHLWLVTQGAQAVPDNNPVVSGIAQSSLWGMGKTIASEHPELKCVRIDLDPQQTAKEQARMLMSEILSESREDEVAFRQENRYVARLVPSRHTQKTMDKPLTVRKDATYLIAGGLGGVGLLVAHWLVEKGATHLVLIGRSGVKETTKSQLQELEQAGAQVMVAQADISNLESLTKVWSEIEQNMPPLKGVINSAAVVDDTLIESHNWQRFVKVMAPKVQGSWNLHLLTQNQSLDFFMLFSSMAYLLSTEGAANYAAANAFQHTFAYYRKSLELPAITINWGAILGIGLEPQLKASEKFQNQGRGIEPILPQKAVEALELLLGTNAIGVGVAPINWSQFIEKLPGEVSPPFFEDLTVSQTEKSVKAYQLLEKIKTASTTEKESLLVAHLQSEIAQVLRIKDSQIDIQQPLNTMGVDSLMALELRNRVKSQLEVNIQVSQFIEGVSISELAIKVNEQLRQIDSNQETKLENDGQLLSTDINNSDWIEGEL</sequence>
<dbReference type="InterPro" id="IPR020841">
    <property type="entry name" value="PKS_Beta-ketoAc_synthase_dom"/>
</dbReference>
<dbReference type="Gene3D" id="3.40.366.10">
    <property type="entry name" value="Malonyl-Coenzyme A Acyl Carrier Protein, domain 2"/>
    <property type="match status" value="1"/>
</dbReference>
<feature type="domain" description="Carrier" evidence="6">
    <location>
        <begin position="2125"/>
        <end position="2202"/>
    </location>
</feature>
<dbReference type="Gene3D" id="3.40.50.720">
    <property type="entry name" value="NAD(P)-binding Rossmann-like Domain"/>
    <property type="match status" value="1"/>
</dbReference>
<dbReference type="InterPro" id="IPR049900">
    <property type="entry name" value="PKS_mFAS_DH"/>
</dbReference>
<dbReference type="Gene3D" id="3.40.50.150">
    <property type="entry name" value="Vaccinia Virus protein VP39"/>
    <property type="match status" value="1"/>
</dbReference>
<dbReference type="GO" id="GO:0004312">
    <property type="term" value="F:fatty acid synthase activity"/>
    <property type="evidence" value="ECO:0007669"/>
    <property type="project" value="TreeGrafter"/>
</dbReference>
<dbReference type="InterPro" id="IPR049552">
    <property type="entry name" value="PKS_DH_N"/>
</dbReference>
<dbReference type="Gene3D" id="3.10.129.110">
    <property type="entry name" value="Polyketide synthase dehydratase"/>
    <property type="match status" value="1"/>
</dbReference>
<dbReference type="InterPro" id="IPR050091">
    <property type="entry name" value="PKS_NRPS_Biosynth_Enz"/>
</dbReference>
<dbReference type="Gene3D" id="3.40.47.10">
    <property type="match status" value="1"/>
</dbReference>
<dbReference type="Pfam" id="PF14765">
    <property type="entry name" value="PS-DH"/>
    <property type="match status" value="1"/>
</dbReference>
<feature type="domain" description="PKS/mFAS DH" evidence="8">
    <location>
        <begin position="926"/>
        <end position="1216"/>
    </location>
</feature>
<dbReference type="InterPro" id="IPR057326">
    <property type="entry name" value="KR_dom"/>
</dbReference>
<dbReference type="Gene3D" id="1.10.1200.10">
    <property type="entry name" value="ACP-like"/>
    <property type="match status" value="1"/>
</dbReference>
<dbReference type="InterPro" id="IPR013968">
    <property type="entry name" value="PKS_KR"/>
</dbReference>
<evidence type="ECO:0000256" key="1">
    <source>
        <dbReference type="ARBA" id="ARBA00022450"/>
    </source>
</evidence>
<dbReference type="Proteomes" id="UP000177870">
    <property type="component" value="Chromosome"/>
</dbReference>
<dbReference type="SUPFAM" id="SSF53901">
    <property type="entry name" value="Thiolase-like"/>
    <property type="match status" value="1"/>
</dbReference>
<dbReference type="InterPro" id="IPR020806">
    <property type="entry name" value="PKS_PP-bd"/>
</dbReference>
<evidence type="ECO:0000256" key="2">
    <source>
        <dbReference type="ARBA" id="ARBA00022553"/>
    </source>
</evidence>
<dbReference type="PROSITE" id="PS52004">
    <property type="entry name" value="KS3_2"/>
    <property type="match status" value="1"/>
</dbReference>
<dbReference type="EMBL" id="CP017599">
    <property type="protein sequence ID" value="AOX00475.1"/>
    <property type="molecule type" value="Genomic_DNA"/>
</dbReference>
<dbReference type="Pfam" id="PF21089">
    <property type="entry name" value="PKS_DH_N"/>
    <property type="match status" value="1"/>
</dbReference>
<dbReference type="PANTHER" id="PTHR43775">
    <property type="entry name" value="FATTY ACID SYNTHASE"/>
    <property type="match status" value="1"/>
</dbReference>
<dbReference type="InterPro" id="IPR049490">
    <property type="entry name" value="C883_1060-like_KR_N"/>
</dbReference>
<gene>
    <name evidence="9" type="ORF">BJP34_14335</name>
</gene>
<keyword evidence="3" id="KW-0808">Transferase</keyword>
<dbReference type="SMART" id="SM00823">
    <property type="entry name" value="PKS_PP"/>
    <property type="match status" value="1"/>
</dbReference>
<protein>
    <submittedName>
        <fullName evidence="9">Uncharacterized protein</fullName>
    </submittedName>
</protein>
<dbReference type="PROSITE" id="PS52019">
    <property type="entry name" value="PKS_MFAS_DH"/>
    <property type="match status" value="1"/>
</dbReference>
<dbReference type="InterPro" id="IPR020807">
    <property type="entry name" value="PKS_DH"/>
</dbReference>
<dbReference type="SMART" id="SM00822">
    <property type="entry name" value="PKS_KR"/>
    <property type="match status" value="1"/>
</dbReference>
<dbReference type="CDD" id="cd02440">
    <property type="entry name" value="AdoMet_MTases"/>
    <property type="match status" value="1"/>
</dbReference>
<dbReference type="SMART" id="SM00827">
    <property type="entry name" value="PKS_AT"/>
    <property type="match status" value="1"/>
</dbReference>
<dbReference type="Pfam" id="PF00109">
    <property type="entry name" value="ketoacyl-synt"/>
    <property type="match status" value="1"/>
</dbReference>
<dbReference type="InterPro" id="IPR029063">
    <property type="entry name" value="SAM-dependent_MTases_sf"/>
</dbReference>
<dbReference type="SUPFAM" id="SSF47336">
    <property type="entry name" value="ACP-like"/>
    <property type="match status" value="1"/>
</dbReference>
<dbReference type="Pfam" id="PF22621">
    <property type="entry name" value="CurL-like_PKS_C"/>
    <property type="match status" value="1"/>
</dbReference>
<dbReference type="Pfam" id="PF00550">
    <property type="entry name" value="PP-binding"/>
    <property type="match status" value="1"/>
</dbReference>
<dbReference type="InterPro" id="IPR018201">
    <property type="entry name" value="Ketoacyl_synth_AS"/>
</dbReference>
<dbReference type="InterPro" id="IPR036291">
    <property type="entry name" value="NAD(P)-bd_dom_sf"/>
</dbReference>
<evidence type="ECO:0000313" key="10">
    <source>
        <dbReference type="Proteomes" id="UP000177870"/>
    </source>
</evidence>
<dbReference type="SUPFAM" id="SSF55048">
    <property type="entry name" value="Probable ACP-binding domain of malonyl-CoA ACP transacylase"/>
    <property type="match status" value="1"/>
</dbReference>
<dbReference type="InterPro" id="IPR042104">
    <property type="entry name" value="PKS_dehydratase_sf"/>
</dbReference>
<dbReference type="InterPro" id="IPR016039">
    <property type="entry name" value="Thiolase-like"/>
</dbReference>
<dbReference type="Pfam" id="PF02801">
    <property type="entry name" value="Ketoacyl-synt_C"/>
    <property type="match status" value="1"/>
</dbReference>
<dbReference type="CDD" id="cd08955">
    <property type="entry name" value="KR_2_FAS_SDR_x"/>
    <property type="match status" value="1"/>
</dbReference>
<dbReference type="GO" id="GO:0031177">
    <property type="term" value="F:phosphopantetheine binding"/>
    <property type="evidence" value="ECO:0007669"/>
    <property type="project" value="InterPro"/>
</dbReference>
<evidence type="ECO:0000256" key="3">
    <source>
        <dbReference type="ARBA" id="ARBA00022679"/>
    </source>
</evidence>
<evidence type="ECO:0000259" key="8">
    <source>
        <dbReference type="PROSITE" id="PS52019"/>
    </source>
</evidence>
<dbReference type="InterPro" id="IPR013217">
    <property type="entry name" value="Methyltransf_12"/>
</dbReference>
<evidence type="ECO:0000259" key="6">
    <source>
        <dbReference type="PROSITE" id="PS50075"/>
    </source>
</evidence>
<accession>A0A1D8TS95</accession>
<reference evidence="10" key="1">
    <citation type="submission" date="2016-10" db="EMBL/GenBank/DDBJ databases">
        <title>Comparative genomics uncovers the prolific and rare metabolic potential of the cyanobacterial genus Moorea.</title>
        <authorList>
            <person name="Leao T."/>
            <person name="Castelao G."/>
            <person name="Korobeynikov A."/>
            <person name="Monroe E.A."/>
            <person name="Podell S."/>
            <person name="Glukhov E."/>
            <person name="Allen E."/>
            <person name="Gerwick W.H."/>
            <person name="Gerwick L."/>
        </authorList>
    </citation>
    <scope>NUCLEOTIDE SEQUENCE [LARGE SCALE GENOMIC DNA]</scope>
    <source>
        <strain evidence="10">PAL-8-15-08-1</strain>
    </source>
</reference>
<evidence type="ECO:0000256" key="4">
    <source>
        <dbReference type="ARBA" id="ARBA00023268"/>
    </source>
</evidence>
<dbReference type="InterPro" id="IPR014043">
    <property type="entry name" value="Acyl_transferase_dom"/>
</dbReference>
<dbReference type="Pfam" id="PF00698">
    <property type="entry name" value="Acyl_transf_1"/>
    <property type="match status" value="1"/>
</dbReference>
<dbReference type="SMART" id="SM00825">
    <property type="entry name" value="PKS_KS"/>
    <property type="match status" value="1"/>
</dbReference>
<dbReference type="SUPFAM" id="SSF52151">
    <property type="entry name" value="FabD/lysophospholipase-like"/>
    <property type="match status" value="1"/>
</dbReference>
<evidence type="ECO:0000256" key="5">
    <source>
        <dbReference type="PROSITE-ProRule" id="PRU01363"/>
    </source>
</evidence>
<dbReference type="InterPro" id="IPR016036">
    <property type="entry name" value="Malonyl_transacylase_ACP-bd"/>
</dbReference>
<dbReference type="Pfam" id="PF08659">
    <property type="entry name" value="KR"/>
    <property type="match status" value="1"/>
</dbReference>
<dbReference type="GO" id="GO:0004315">
    <property type="term" value="F:3-oxoacyl-[acyl-carrier-protein] synthase activity"/>
    <property type="evidence" value="ECO:0007669"/>
    <property type="project" value="InterPro"/>
</dbReference>
<dbReference type="FunFam" id="3.40.366.10:FF:000002">
    <property type="entry name" value="Probable polyketide synthase 2"/>
    <property type="match status" value="1"/>
</dbReference>
<dbReference type="InterPro" id="IPR001227">
    <property type="entry name" value="Ac_transferase_dom_sf"/>
</dbReference>
<organism evidence="9 10">
    <name type="scientific">Moorena producens PAL-8-15-08-1</name>
    <dbReference type="NCBI Taxonomy" id="1458985"/>
    <lineage>
        <taxon>Bacteria</taxon>
        <taxon>Bacillati</taxon>
        <taxon>Cyanobacteriota</taxon>
        <taxon>Cyanophyceae</taxon>
        <taxon>Coleofasciculales</taxon>
        <taxon>Coleofasciculaceae</taxon>
        <taxon>Moorena</taxon>
    </lineage>
</organism>